<keyword evidence="3" id="KW-1185">Reference proteome</keyword>
<dbReference type="GeneID" id="39847888"/>
<proteinExistence type="predicted"/>
<dbReference type="Gene3D" id="3.30.470.20">
    <property type="entry name" value="ATP-grasp fold, B domain"/>
    <property type="match status" value="1"/>
</dbReference>
<sequence length="364" mass="39832">MSFKAAVTRAIEYRAENGTIPTIGAIAEYTGTEFNRRCQFLGDAIRTDRKHGYPRSIRLRAMLDGFSAHTYLWLGLDEADSDAYLSSNEAIRALNSDYITPIHHKYAFQRATEPTIDAVPTIYGTIDRGRFEPTAAVESDLSPLLSAEGTLVLKPVSEGRGDGVYVLEDGEQARLKMGSGTIESTVADLAADLDGYLVTEFLEQHDYAASIFPGATNTIRIHTLVDPETGEISLHRPSHRFGSRESAPIDNWSKGGYTAPIDTDTGEIGRLIALDGASRSRLRTHPETDARVAGVTVPYWAELRNLVREAAAIHRDAPLVGWDVVVTEDGPVLLEGNARPSIVGLQLTEGLLTDERLRRALEQA</sequence>
<evidence type="ECO:0000313" key="2">
    <source>
        <dbReference type="EMBL" id="QCC51275.1"/>
    </source>
</evidence>
<gene>
    <name evidence="2" type="ORF">DV733_08455</name>
</gene>
<evidence type="ECO:0000313" key="3">
    <source>
        <dbReference type="Proteomes" id="UP000296706"/>
    </source>
</evidence>
<protein>
    <recommendedName>
        <fullName evidence="1">Alpha-L-glutamate ligase-related protein ATP-grasp domain-containing protein</fullName>
    </recommendedName>
</protein>
<dbReference type="Proteomes" id="UP000296706">
    <property type="component" value="Chromosome"/>
</dbReference>
<reference evidence="2 3" key="1">
    <citation type="journal article" date="2019" name="Nat. Commun.">
        <title>A new type of DNA phosphorothioation-based antiviral system in archaea.</title>
        <authorList>
            <person name="Xiong L."/>
            <person name="Liu S."/>
            <person name="Chen S."/>
            <person name="Xiao Y."/>
            <person name="Zhu B."/>
            <person name="Gao Y."/>
            <person name="Zhang Y."/>
            <person name="Chen B."/>
            <person name="Luo J."/>
            <person name="Deng Z."/>
            <person name="Chen X."/>
            <person name="Wang L."/>
            <person name="Chen S."/>
        </authorList>
    </citation>
    <scope>NUCLEOTIDE SEQUENCE [LARGE SCALE GENOMIC DNA]</scope>
    <source>
        <strain evidence="2 3">CBA1105</strain>
    </source>
</reference>
<dbReference type="STRING" id="1457250.GCA_000755225_01211"/>
<dbReference type="KEGG" id="hsn:DV733_08455"/>
<dbReference type="Pfam" id="PF14397">
    <property type="entry name" value="ATPgrasp_ST"/>
    <property type="match status" value="1"/>
</dbReference>
<dbReference type="AlphaFoldDB" id="A0A4D6HCF3"/>
<organism evidence="2 3">
    <name type="scientific">Halapricum salinum</name>
    <dbReference type="NCBI Taxonomy" id="1457250"/>
    <lineage>
        <taxon>Archaea</taxon>
        <taxon>Methanobacteriati</taxon>
        <taxon>Methanobacteriota</taxon>
        <taxon>Stenosarchaea group</taxon>
        <taxon>Halobacteria</taxon>
        <taxon>Halobacteriales</taxon>
        <taxon>Haloarculaceae</taxon>
        <taxon>Halapricum</taxon>
    </lineage>
</organism>
<dbReference type="OrthoDB" id="242577at2157"/>
<accession>A0A4D6HCF3</accession>
<evidence type="ECO:0000259" key="1">
    <source>
        <dbReference type="Pfam" id="PF14397"/>
    </source>
</evidence>
<feature type="domain" description="Alpha-L-glutamate ligase-related protein ATP-grasp" evidence="1">
    <location>
        <begin position="103"/>
        <end position="351"/>
    </location>
</feature>
<dbReference type="EMBL" id="CP031310">
    <property type="protein sequence ID" value="QCC51275.1"/>
    <property type="molecule type" value="Genomic_DNA"/>
</dbReference>
<dbReference type="SUPFAM" id="SSF56059">
    <property type="entry name" value="Glutathione synthetase ATP-binding domain-like"/>
    <property type="match status" value="1"/>
</dbReference>
<name>A0A4D6HCF3_9EURY</name>
<dbReference type="InterPro" id="IPR039523">
    <property type="entry name" value="RimK-rel_E_lig_ATP-grasp"/>
</dbReference>
<dbReference type="RefSeq" id="WP_049995116.1">
    <property type="nucleotide sequence ID" value="NZ_CP031310.1"/>
</dbReference>